<organism evidence="7 8">
    <name type="scientific">Turnera subulata</name>
    <dbReference type="NCBI Taxonomy" id="218843"/>
    <lineage>
        <taxon>Eukaryota</taxon>
        <taxon>Viridiplantae</taxon>
        <taxon>Streptophyta</taxon>
        <taxon>Embryophyta</taxon>
        <taxon>Tracheophyta</taxon>
        <taxon>Spermatophyta</taxon>
        <taxon>Magnoliopsida</taxon>
        <taxon>eudicotyledons</taxon>
        <taxon>Gunneridae</taxon>
        <taxon>Pentapetalae</taxon>
        <taxon>rosids</taxon>
        <taxon>fabids</taxon>
        <taxon>Malpighiales</taxon>
        <taxon>Passifloraceae</taxon>
        <taxon>Turnera</taxon>
    </lineage>
</organism>
<dbReference type="PANTHER" id="PTHR31541:SF25">
    <property type="entry name" value="GAMMA-GLIADIN B"/>
    <property type="match status" value="1"/>
</dbReference>
<keyword evidence="5" id="KW-0539">Nucleus</keyword>
<feature type="signal peptide" evidence="6">
    <location>
        <begin position="1"/>
        <end position="16"/>
    </location>
</feature>
<evidence type="ECO:0000313" key="7">
    <source>
        <dbReference type="EMBL" id="KAJ4831699.1"/>
    </source>
</evidence>
<dbReference type="OrthoDB" id="851468at2759"/>
<name>A0A9Q0FJ62_9ROSI</name>
<reference evidence="7" key="1">
    <citation type="submission" date="2022-02" db="EMBL/GenBank/DDBJ databases">
        <authorList>
            <person name="Henning P.M."/>
            <person name="McCubbin A.G."/>
            <person name="Shore J.S."/>
        </authorList>
    </citation>
    <scope>NUCLEOTIDE SEQUENCE</scope>
    <source>
        <strain evidence="7">F60SS</strain>
        <tissue evidence="7">Leaves</tissue>
    </source>
</reference>
<feature type="chain" id="PRO_5040433922" evidence="6">
    <location>
        <begin position="17"/>
        <end position="238"/>
    </location>
</feature>
<keyword evidence="4" id="KW-0804">Transcription</keyword>
<evidence type="ECO:0000256" key="6">
    <source>
        <dbReference type="SAM" id="SignalP"/>
    </source>
</evidence>
<gene>
    <name evidence="7" type="ORF">Tsubulata_046693</name>
</gene>
<dbReference type="EMBL" id="JAKUCV010005306">
    <property type="protein sequence ID" value="KAJ4831699.1"/>
    <property type="molecule type" value="Genomic_DNA"/>
</dbReference>
<evidence type="ECO:0000256" key="2">
    <source>
        <dbReference type="ARBA" id="ARBA00023015"/>
    </source>
</evidence>
<keyword evidence="2" id="KW-0805">Transcription regulation</keyword>
<keyword evidence="6" id="KW-0732">Signal</keyword>
<evidence type="ECO:0000256" key="1">
    <source>
        <dbReference type="ARBA" id="ARBA00004123"/>
    </source>
</evidence>
<comment type="caution">
    <text evidence="7">The sequence shown here is derived from an EMBL/GenBank/DDBJ whole genome shotgun (WGS) entry which is preliminary data.</text>
</comment>
<proteinExistence type="predicted"/>
<dbReference type="InterPro" id="IPR015300">
    <property type="entry name" value="DNA-bd_pseudobarrel_sf"/>
</dbReference>
<dbReference type="Pfam" id="PF03754">
    <property type="entry name" value="At2g31720-like"/>
    <property type="match status" value="1"/>
</dbReference>
<evidence type="ECO:0000256" key="5">
    <source>
        <dbReference type="ARBA" id="ARBA00023242"/>
    </source>
</evidence>
<evidence type="ECO:0000256" key="3">
    <source>
        <dbReference type="ARBA" id="ARBA00023125"/>
    </source>
</evidence>
<reference evidence="7" key="2">
    <citation type="journal article" date="2023" name="Plants (Basel)">
        <title>Annotation of the Turnera subulata (Passifloraceae) Draft Genome Reveals the S-Locus Evolved after the Divergence of Turneroideae from Passifloroideae in a Stepwise Manner.</title>
        <authorList>
            <person name="Henning P.M."/>
            <person name="Roalson E.H."/>
            <person name="Mir W."/>
            <person name="McCubbin A.G."/>
            <person name="Shore J.S."/>
        </authorList>
    </citation>
    <scope>NUCLEOTIDE SEQUENCE</scope>
    <source>
        <strain evidence="7">F60SS</strain>
    </source>
</reference>
<evidence type="ECO:0000256" key="4">
    <source>
        <dbReference type="ARBA" id="ARBA00023163"/>
    </source>
</evidence>
<dbReference type="PANTHER" id="PTHR31541">
    <property type="entry name" value="B3 DOMAIN PLANT PROTEIN-RELATED"/>
    <property type="match status" value="1"/>
</dbReference>
<dbReference type="InterPro" id="IPR005508">
    <property type="entry name" value="At2g31720-like"/>
</dbReference>
<dbReference type="GO" id="GO:0005634">
    <property type="term" value="C:nucleus"/>
    <property type="evidence" value="ECO:0007669"/>
    <property type="project" value="UniProtKB-SubCell"/>
</dbReference>
<dbReference type="Gene3D" id="2.40.330.10">
    <property type="entry name" value="DNA-binding pseudobarrel domain"/>
    <property type="match status" value="1"/>
</dbReference>
<evidence type="ECO:0000313" key="8">
    <source>
        <dbReference type="Proteomes" id="UP001141552"/>
    </source>
</evidence>
<protein>
    <submittedName>
        <fullName evidence="7">Uncharacterized protein</fullName>
    </submittedName>
</protein>
<dbReference type="AlphaFoldDB" id="A0A9Q0FJ62"/>
<keyword evidence="8" id="KW-1185">Reference proteome</keyword>
<keyword evidence="3" id="KW-0238">DNA-binding</keyword>
<dbReference type="Proteomes" id="UP001141552">
    <property type="component" value="Unassembled WGS sequence"/>
</dbReference>
<comment type="subcellular location">
    <subcellularLocation>
        <location evidence="1">Nucleus</location>
    </subcellularLocation>
</comment>
<dbReference type="GO" id="GO:0003677">
    <property type="term" value="F:DNA binding"/>
    <property type="evidence" value="ECO:0007669"/>
    <property type="project" value="UniProtKB-KW"/>
</dbReference>
<accession>A0A9Q0FJ62</accession>
<sequence length="238" mass="27013">MWVFLISCLLKNRVLQRVPLLKKVESEEEEEPVKKKKKQKIARVRDVGRLGLDPPPPDYSAEIRERICEKEDADLKLVIVKTMYKSDVDFHLDRFSMPANQIRDFDNFLTEKEMRVVSETKEGIKVKVVVLEPPPGSNINNDGSSIGGGSSSSSSGVGVVWEMNMRKWLFAHQTGFSLVLTTSWRAVLERNPNTLKPNAPLHVYSFRRNSQLWLVLGDALLISIPMLDFTPATQLLHA</sequence>